<dbReference type="EMBL" id="JAKGAS010000003">
    <property type="protein sequence ID" value="MCF2947807.1"/>
    <property type="molecule type" value="Genomic_DNA"/>
</dbReference>
<dbReference type="Gene3D" id="1.20.1730.10">
    <property type="entry name" value="Sodium/glucose cotransporter"/>
    <property type="match status" value="1"/>
</dbReference>
<keyword evidence="14" id="KW-1185">Reference proteome</keyword>
<feature type="transmembrane region" description="Helical" evidence="12">
    <location>
        <begin position="76"/>
        <end position="97"/>
    </location>
</feature>
<keyword evidence="5 12" id="KW-0812">Transmembrane</keyword>
<dbReference type="Pfam" id="PF00474">
    <property type="entry name" value="SSF"/>
    <property type="match status" value="1"/>
</dbReference>
<keyword evidence="9 12" id="KW-0472">Membrane</keyword>
<evidence type="ECO:0000256" key="8">
    <source>
        <dbReference type="ARBA" id="ARBA00023065"/>
    </source>
</evidence>
<evidence type="ECO:0000256" key="1">
    <source>
        <dbReference type="ARBA" id="ARBA00004651"/>
    </source>
</evidence>
<keyword evidence="6 12" id="KW-1133">Transmembrane helix</keyword>
<dbReference type="RefSeq" id="WP_235311340.1">
    <property type="nucleotide sequence ID" value="NZ_JAKGAS010000003.1"/>
</dbReference>
<feature type="transmembrane region" description="Helical" evidence="12">
    <location>
        <begin position="494"/>
        <end position="513"/>
    </location>
</feature>
<feature type="transmembrane region" description="Helical" evidence="12">
    <location>
        <begin position="403"/>
        <end position="423"/>
    </location>
</feature>
<evidence type="ECO:0000256" key="12">
    <source>
        <dbReference type="SAM" id="Phobius"/>
    </source>
</evidence>
<feature type="transmembrane region" description="Helical" evidence="12">
    <location>
        <begin position="6"/>
        <end position="26"/>
    </location>
</feature>
<evidence type="ECO:0000256" key="6">
    <source>
        <dbReference type="ARBA" id="ARBA00022989"/>
    </source>
</evidence>
<dbReference type="InterPro" id="IPR038377">
    <property type="entry name" value="Na/Glc_symporter_sf"/>
</dbReference>
<evidence type="ECO:0000256" key="9">
    <source>
        <dbReference type="ARBA" id="ARBA00023136"/>
    </source>
</evidence>
<evidence type="ECO:0000313" key="14">
    <source>
        <dbReference type="Proteomes" id="UP001521137"/>
    </source>
</evidence>
<sequence length="529" mass="57995">MVSVYSALDWIVFGLYGALLMGSGFYFNRKKSTNTQDYFLGSNTIPTWMVAISVLATSQSAATFLGGPDQGYQGDLSYLATNIGAVVAAILVSIILIPKFYQNKVFTVYELLEKRMGSAAKKQAGIMYLFGRIFASGARLYMAALAVSMILFGNIHAESIIISTLVLTGAGLLYTVFGGIRSVIYGDVIQCAVYVSAAVFVIYFLYQAIPVSFGQIIDALQHPAPGVDSKLTLLKFDWDFSSSGVFNFWSAITGFVLLNFAAFGLDQDMTQRILTCKNVKEANKAMLLSVALVIPVMLLFIIIGLLLFILYQRPDIMQISASSELVQSFQGEKVTIFMYYVLNEIPAGVRGLVTIGIVAAALSTLNSGLNSMSSVLVNDLYRPFKEKQTTNVPEVHYVKAGQVGMAIVAVTLCLMAILCFYWQRYTDMPLLKFALSVMVFSYSGLIGVFLTALFTKRGNASSVLLALVIGFLITLCFQPYVMSMLLPEDLIFDLGFTWQLCIGAFVSFLVCCLGSHKEPTLDTCVRREI</sequence>
<proteinExistence type="inferred from homology"/>
<keyword evidence="4" id="KW-1003">Cell membrane</keyword>
<feature type="transmembrane region" description="Helical" evidence="12">
    <location>
        <begin position="347"/>
        <end position="365"/>
    </location>
</feature>
<feature type="transmembrane region" description="Helical" evidence="12">
    <location>
        <begin position="246"/>
        <end position="265"/>
    </location>
</feature>
<dbReference type="PROSITE" id="PS50283">
    <property type="entry name" value="NA_SOLUT_SYMP_3"/>
    <property type="match status" value="1"/>
</dbReference>
<keyword evidence="8" id="KW-0406">Ion transport</keyword>
<dbReference type="CDD" id="cd11493">
    <property type="entry name" value="SLC5sbd_NIS-like_u1"/>
    <property type="match status" value="1"/>
</dbReference>
<evidence type="ECO:0000256" key="7">
    <source>
        <dbReference type="ARBA" id="ARBA00023053"/>
    </source>
</evidence>
<feature type="transmembrane region" description="Helical" evidence="12">
    <location>
        <begin position="159"/>
        <end position="177"/>
    </location>
</feature>
<comment type="subcellular location">
    <subcellularLocation>
        <location evidence="1">Cell membrane</location>
        <topology evidence="1">Multi-pass membrane protein</topology>
    </subcellularLocation>
</comment>
<dbReference type="InterPro" id="IPR051163">
    <property type="entry name" value="Sodium:Solute_Symporter_SSF"/>
</dbReference>
<feature type="transmembrane region" description="Helical" evidence="12">
    <location>
        <begin position="38"/>
        <end position="56"/>
    </location>
</feature>
<keyword evidence="10" id="KW-0739">Sodium transport</keyword>
<dbReference type="PANTHER" id="PTHR42985">
    <property type="entry name" value="SODIUM-COUPLED MONOCARBOXYLATE TRANSPORTER"/>
    <property type="match status" value="1"/>
</dbReference>
<evidence type="ECO:0000256" key="4">
    <source>
        <dbReference type="ARBA" id="ARBA00022475"/>
    </source>
</evidence>
<feature type="transmembrane region" description="Helical" evidence="12">
    <location>
        <begin position="184"/>
        <end position="206"/>
    </location>
</feature>
<comment type="caution">
    <text evidence="13">The sequence shown here is derived from an EMBL/GenBank/DDBJ whole genome shotgun (WGS) entry which is preliminary data.</text>
</comment>
<evidence type="ECO:0000256" key="11">
    <source>
        <dbReference type="RuleBase" id="RU362091"/>
    </source>
</evidence>
<evidence type="ECO:0000256" key="3">
    <source>
        <dbReference type="ARBA" id="ARBA00022448"/>
    </source>
</evidence>
<feature type="transmembrane region" description="Helical" evidence="12">
    <location>
        <begin position="435"/>
        <end position="455"/>
    </location>
</feature>
<evidence type="ECO:0000256" key="5">
    <source>
        <dbReference type="ARBA" id="ARBA00022692"/>
    </source>
</evidence>
<dbReference type="NCBIfam" id="TIGR00813">
    <property type="entry name" value="sss"/>
    <property type="match status" value="1"/>
</dbReference>
<dbReference type="PANTHER" id="PTHR42985:SF47">
    <property type="entry name" value="INTEGRAL MEMBRANE TRANSPORT PROTEIN"/>
    <property type="match status" value="1"/>
</dbReference>
<keyword evidence="3" id="KW-0813">Transport</keyword>
<comment type="similarity">
    <text evidence="2 11">Belongs to the sodium:solute symporter (SSF) (TC 2.A.21) family.</text>
</comment>
<dbReference type="InterPro" id="IPR001734">
    <property type="entry name" value="Na/solute_symporter"/>
</dbReference>
<evidence type="ECO:0000313" key="13">
    <source>
        <dbReference type="EMBL" id="MCF2947807.1"/>
    </source>
</evidence>
<feature type="transmembrane region" description="Helical" evidence="12">
    <location>
        <begin position="125"/>
        <end position="153"/>
    </location>
</feature>
<feature type="transmembrane region" description="Helical" evidence="12">
    <location>
        <begin position="462"/>
        <end position="482"/>
    </location>
</feature>
<gene>
    <name evidence="13" type="ORF">L0668_06800</name>
</gene>
<feature type="transmembrane region" description="Helical" evidence="12">
    <location>
        <begin position="286"/>
        <end position="311"/>
    </location>
</feature>
<accession>A0ABS9D5U8</accession>
<evidence type="ECO:0000256" key="10">
    <source>
        <dbReference type="ARBA" id="ARBA00023201"/>
    </source>
</evidence>
<organism evidence="13 14">
    <name type="scientific">Paraglaciecola algarum</name>
    <dbReference type="NCBI Taxonomy" id="3050085"/>
    <lineage>
        <taxon>Bacteria</taxon>
        <taxon>Pseudomonadati</taxon>
        <taxon>Pseudomonadota</taxon>
        <taxon>Gammaproteobacteria</taxon>
        <taxon>Alteromonadales</taxon>
        <taxon>Alteromonadaceae</taxon>
        <taxon>Paraglaciecola</taxon>
    </lineage>
</organism>
<protein>
    <submittedName>
        <fullName evidence="13">Sodium:solute symporter</fullName>
    </submittedName>
</protein>
<name>A0ABS9D5U8_9ALTE</name>
<dbReference type="Proteomes" id="UP001521137">
    <property type="component" value="Unassembled WGS sequence"/>
</dbReference>
<reference evidence="13 14" key="1">
    <citation type="submission" date="2022-01" db="EMBL/GenBank/DDBJ databases">
        <title>Paraglaciecola sp. G1-23.</title>
        <authorList>
            <person name="Jin M.S."/>
            <person name="Han D.M."/>
            <person name="Kim H.M."/>
            <person name="Jeon C.O."/>
        </authorList>
    </citation>
    <scope>NUCLEOTIDE SEQUENCE [LARGE SCALE GENOMIC DNA]</scope>
    <source>
        <strain evidence="13 14">G1-23</strain>
    </source>
</reference>
<evidence type="ECO:0000256" key="2">
    <source>
        <dbReference type="ARBA" id="ARBA00006434"/>
    </source>
</evidence>
<keyword evidence="7" id="KW-0915">Sodium</keyword>